<dbReference type="RefSeq" id="WP_377911085.1">
    <property type="nucleotide sequence ID" value="NZ_JBHRZT010000001.1"/>
</dbReference>
<dbReference type="Proteomes" id="UP001595752">
    <property type="component" value="Unassembled WGS sequence"/>
</dbReference>
<organism evidence="1 2">
    <name type="scientific">Bacillus songklensis</name>
    <dbReference type="NCBI Taxonomy" id="1069116"/>
    <lineage>
        <taxon>Bacteria</taxon>
        <taxon>Bacillati</taxon>
        <taxon>Bacillota</taxon>
        <taxon>Bacilli</taxon>
        <taxon>Bacillales</taxon>
        <taxon>Bacillaceae</taxon>
        <taxon>Bacillus</taxon>
    </lineage>
</organism>
<reference evidence="2" key="1">
    <citation type="journal article" date="2019" name="Int. J. Syst. Evol. Microbiol.">
        <title>The Global Catalogue of Microorganisms (GCM) 10K type strain sequencing project: providing services to taxonomists for standard genome sequencing and annotation.</title>
        <authorList>
            <consortium name="The Broad Institute Genomics Platform"/>
            <consortium name="The Broad Institute Genome Sequencing Center for Infectious Disease"/>
            <person name="Wu L."/>
            <person name="Ma J."/>
        </authorList>
    </citation>
    <scope>NUCLEOTIDE SEQUENCE [LARGE SCALE GENOMIC DNA]</scope>
    <source>
        <strain evidence="2">CCUG 61889</strain>
    </source>
</reference>
<keyword evidence="2" id="KW-1185">Reference proteome</keyword>
<comment type="caution">
    <text evidence="1">The sequence shown here is derived from an EMBL/GenBank/DDBJ whole genome shotgun (WGS) entry which is preliminary data.</text>
</comment>
<proteinExistence type="predicted"/>
<evidence type="ECO:0000313" key="1">
    <source>
        <dbReference type="EMBL" id="MFC3882009.1"/>
    </source>
</evidence>
<sequence length="512" mass="60851">MDILSNGFGLEKGQKTEPITINYGFMNALFNIELRYGSGEMFPITKHQEQSKQRYRLLHHLVRSDFYTAILLQTVCHANTYEINNVNYASLYDALCAWYEDPISFHDFVISLKKFELLNLIMLSNKRDNGRFDVQLRIQEKDTFFVVAPTIIFTKKFTDLTVSHWKLFFAALLQTGKDKHKLIFRYFDNDKNENMMHKGLKQFLHKQQSSDVKRLIEELLVLPVCNGQPLLARPKDQLTYKKSGRKYHIAYFVLNPELILPHQKGRKYHFPIQPSIKFSRFARFIKHEMEKMGLSEHFLFNFDLLDQVISTLKPKGKVIARHVLHKVKEYVNEHKFLPERLKDFMESISRSRMRAVIENLAREEKIHQWIAPHLKGEAKEHRIYEFINRMSFFAPTTLRKMFRRAYSYLQKYYTTLALYSYTDYCNVEFFERMPMIKEIRQTAARKKVCPVSYAALEREAMDIWHSHPEWEEWEAVKNIGQWLLEEVEKLEAKDTMAYLPDGIVLEDLLLSL</sequence>
<evidence type="ECO:0000313" key="2">
    <source>
        <dbReference type="Proteomes" id="UP001595752"/>
    </source>
</evidence>
<name>A0ABV8AXJ6_9BACI</name>
<gene>
    <name evidence="1" type="ORF">ACFOU2_00085</name>
</gene>
<dbReference type="EMBL" id="JBHRZT010000001">
    <property type="protein sequence ID" value="MFC3882009.1"/>
    <property type="molecule type" value="Genomic_DNA"/>
</dbReference>
<accession>A0ABV8AXJ6</accession>
<protein>
    <submittedName>
        <fullName evidence="1">Uncharacterized protein</fullName>
    </submittedName>
</protein>